<dbReference type="InterPro" id="IPR017853">
    <property type="entry name" value="GH"/>
</dbReference>
<dbReference type="SUPFAM" id="SSF51445">
    <property type="entry name" value="(Trans)glycosidases"/>
    <property type="match status" value="1"/>
</dbReference>
<dbReference type="GeneID" id="40525479"/>
<accession>M1IJG9</accession>
<dbReference type="KEGG" id="vg:40525479"/>
<dbReference type="EMBL" id="JX997183">
    <property type="protein sequence ID" value="AGE58615.1"/>
    <property type="molecule type" value="Genomic_DNA"/>
</dbReference>
<proteinExistence type="predicted"/>
<organism evidence="1">
    <name type="scientific">Paramecium bursaria Chlorella virus NYs1</name>
    <dbReference type="NCBI Taxonomy" id="83442"/>
    <lineage>
        <taxon>Viruses</taxon>
        <taxon>Varidnaviria</taxon>
        <taxon>Bamfordvirae</taxon>
        <taxon>Nucleocytoviricota</taxon>
        <taxon>Megaviricetes</taxon>
        <taxon>Algavirales</taxon>
        <taxon>Phycodnaviridae</taxon>
        <taxon>Chlorovirus</taxon>
        <taxon>Chlorovirus newyorkense</taxon>
    </lineage>
</organism>
<gene>
    <name evidence="1" type="primary">NYs-1_146L</name>
    <name evidence="1" type="ORF">PBCVNYs1_146L</name>
</gene>
<protein>
    <submittedName>
        <fullName evidence="1">Uncharacterized protein</fullName>
    </submittedName>
</protein>
<evidence type="ECO:0000313" key="1">
    <source>
        <dbReference type="EMBL" id="AGE58615.1"/>
    </source>
</evidence>
<reference evidence="1" key="1">
    <citation type="submission" date="2012-10" db="EMBL/GenBank/DDBJ databases">
        <title>Towards defining the chloroviruses: a genomic journey through a genus of large DNA viruses.</title>
        <authorList>
            <person name="Jeanniard A."/>
            <person name="Dunigan D.D."/>
            <person name="Gurnon J.R."/>
            <person name="Agarkova I."/>
            <person name="Kang M."/>
            <person name="Vitek J."/>
            <person name="Duncan G."/>
            <person name="McClung O.W."/>
            <person name="Larsen M."/>
            <person name="Claverie J.-M."/>
            <person name="Van Etten J.L."/>
            <person name="Blanc G."/>
        </authorList>
    </citation>
    <scope>NUCLEOTIDE SEQUENCE</scope>
</reference>
<dbReference type="RefSeq" id="YP_009665260.1">
    <property type="nucleotide sequence ID" value="NC_043235.1"/>
</dbReference>
<dbReference type="Gene3D" id="3.20.20.80">
    <property type="entry name" value="Glycosidases"/>
    <property type="match status" value="1"/>
</dbReference>
<sequence length="482" mass="54524">MRSFILLCLFALGLARPIPSSQDPIDIKITSTFITDIKKRVGLSNLNYADSDRRRSPGYKPFNDVMSKMNPGILRFPGGLEASSYLWASAPSWIPSSHAPAFINSSRWPNNMPSIVQNNTFIDVMNFDEFMVIANNTNAEVTIVINFESMYTPDGPTKEILLETARQWVIYCKKMNYTNVKYWEIGNESDMPSTYNGRPADALVYANDAADFIRVMKQEDSSILVGINGSNKTFIMEMLNIVGELSDFFVIHEYPLWRFSDGYLNYVNGDGSYDNKYDDLMTMIEFSNMSRSKKDSIFVMNTETNAIDWSFIKNNDGWGGNDVGHGIALFDLIGKSMILSRIKGVLIWTTHWVDAPSNITDNYVILTETNDYMATAYGVLPWSHAGDGRMLDVIYTSEKIRVYALENENGTVILISNIMNYEVHINLAIEQQKNISSIYVYHGETDTSTTFSIIEMPHTIPTTLLPLSITVIRMDNESMPVL</sequence>
<name>M1IJG9_9PHYC</name>